<dbReference type="SFLD" id="SFLDG01129">
    <property type="entry name" value="C1.5:_HAD__Beta-PGM__Phosphata"/>
    <property type="match status" value="1"/>
</dbReference>
<comment type="caution">
    <text evidence="1">The sequence shown here is derived from an EMBL/GenBank/DDBJ whole genome shotgun (WGS) entry which is preliminary data.</text>
</comment>
<dbReference type="OrthoDB" id="9797415at2"/>
<sequence>MIRALLFDADGVLQWPTAGAIEAFTRLGEDRPGFVKDLLAEEATTMTGQVELVEVLQTVIERYRLTVSVEELIQIWYRIELREPMLEVVAEARAAGLKTALATNQQPYRGRWMQQNLPYADYFDELCYSFELGVAKPDPAYFTQIVTRLGVAPEEAVMIDDLPENIEAARSAGLHGIVHTPADDAVTIRRALGQLDVPGF</sequence>
<dbReference type="NCBIfam" id="TIGR01509">
    <property type="entry name" value="HAD-SF-IA-v3"/>
    <property type="match status" value="1"/>
</dbReference>
<evidence type="ECO:0000313" key="2">
    <source>
        <dbReference type="Proteomes" id="UP000226079"/>
    </source>
</evidence>
<dbReference type="Proteomes" id="UP000226079">
    <property type="component" value="Unassembled WGS sequence"/>
</dbReference>
<dbReference type="PANTHER" id="PTHR43611:SF3">
    <property type="entry name" value="FLAVIN MONONUCLEOTIDE HYDROLASE 1, CHLOROPLATIC"/>
    <property type="match status" value="1"/>
</dbReference>
<evidence type="ECO:0000313" key="1">
    <source>
        <dbReference type="EMBL" id="PFG18417.1"/>
    </source>
</evidence>
<dbReference type="Gene3D" id="3.40.50.1000">
    <property type="entry name" value="HAD superfamily/HAD-like"/>
    <property type="match status" value="1"/>
</dbReference>
<dbReference type="EMBL" id="PDJC01000001">
    <property type="protein sequence ID" value="PFG18417.1"/>
    <property type="molecule type" value="Genomic_DNA"/>
</dbReference>
<dbReference type="InterPro" id="IPR036412">
    <property type="entry name" value="HAD-like_sf"/>
</dbReference>
<dbReference type="PANTHER" id="PTHR43611">
    <property type="entry name" value="ALPHA-D-GLUCOSE 1-PHOSPHATE PHOSPHATASE"/>
    <property type="match status" value="1"/>
</dbReference>
<dbReference type="AlphaFoldDB" id="A0A2A9CVG7"/>
<dbReference type="InterPro" id="IPR006439">
    <property type="entry name" value="HAD-SF_hydro_IA"/>
</dbReference>
<dbReference type="CDD" id="cd02603">
    <property type="entry name" value="HAD_sEH-N_like"/>
    <property type="match status" value="1"/>
</dbReference>
<organism evidence="1 2">
    <name type="scientific">Propionicimonas paludicola</name>
    <dbReference type="NCBI Taxonomy" id="185243"/>
    <lineage>
        <taxon>Bacteria</taxon>
        <taxon>Bacillati</taxon>
        <taxon>Actinomycetota</taxon>
        <taxon>Actinomycetes</taxon>
        <taxon>Propionibacteriales</taxon>
        <taxon>Nocardioidaceae</taxon>
        <taxon>Propionicimonas</taxon>
    </lineage>
</organism>
<reference evidence="1 2" key="1">
    <citation type="submission" date="2017-10" db="EMBL/GenBank/DDBJ databases">
        <title>Sequencing the genomes of 1000 actinobacteria strains.</title>
        <authorList>
            <person name="Klenk H.-P."/>
        </authorList>
    </citation>
    <scope>NUCLEOTIDE SEQUENCE [LARGE SCALE GENOMIC DNA]</scope>
    <source>
        <strain evidence="1 2">DSM 15597</strain>
    </source>
</reference>
<protein>
    <submittedName>
        <fullName evidence="1">Putative hydrolase of the HAD superfamily</fullName>
    </submittedName>
</protein>
<dbReference type="RefSeq" id="WP_098461776.1">
    <property type="nucleotide sequence ID" value="NZ_PDJC01000001.1"/>
</dbReference>
<gene>
    <name evidence="1" type="ORF">ATK74_3005</name>
</gene>
<dbReference type="InterPro" id="IPR023214">
    <property type="entry name" value="HAD_sf"/>
</dbReference>
<dbReference type="SFLD" id="SFLDS00003">
    <property type="entry name" value="Haloacid_Dehalogenase"/>
    <property type="match status" value="1"/>
</dbReference>
<name>A0A2A9CVG7_9ACTN</name>
<proteinExistence type="predicted"/>
<dbReference type="GO" id="GO:0016787">
    <property type="term" value="F:hydrolase activity"/>
    <property type="evidence" value="ECO:0007669"/>
    <property type="project" value="UniProtKB-KW"/>
</dbReference>
<keyword evidence="1" id="KW-0378">Hydrolase</keyword>
<dbReference type="PRINTS" id="PR00413">
    <property type="entry name" value="HADHALOGNASE"/>
</dbReference>
<accession>A0A2A9CVG7</accession>
<dbReference type="Pfam" id="PF00702">
    <property type="entry name" value="Hydrolase"/>
    <property type="match status" value="1"/>
</dbReference>
<keyword evidence="2" id="KW-1185">Reference proteome</keyword>
<dbReference type="SUPFAM" id="SSF56784">
    <property type="entry name" value="HAD-like"/>
    <property type="match status" value="1"/>
</dbReference>